<reference evidence="3" key="1">
    <citation type="submission" date="2015-08" db="EMBL/GenBank/DDBJ databases">
        <title>Fjat-14210 dsm16467.</title>
        <authorList>
            <person name="Liu B."/>
            <person name="Wang J."/>
            <person name="Zhu Y."/>
            <person name="Liu G."/>
            <person name="Chen Q."/>
            <person name="Chen Z."/>
            <person name="Lan J."/>
            <person name="Che J."/>
            <person name="Ge C."/>
            <person name="Shi H."/>
            <person name="Pan Z."/>
            <person name="Liu X."/>
        </authorList>
    </citation>
    <scope>NUCLEOTIDE SEQUENCE [LARGE SCALE GENOMIC DNA]</scope>
    <source>
        <strain evidence="3">DSM 16467</strain>
    </source>
</reference>
<dbReference type="NCBIfam" id="TIGR02764">
    <property type="entry name" value="spore_ybaN_pdaB"/>
    <property type="match status" value="1"/>
</dbReference>
<dbReference type="SUPFAM" id="SSF88713">
    <property type="entry name" value="Glycoside hydrolase/deacetylase"/>
    <property type="match status" value="1"/>
</dbReference>
<protein>
    <submittedName>
        <fullName evidence="2">Polysaccharide deacetylase</fullName>
    </submittedName>
</protein>
<dbReference type="RefSeq" id="WP_053403319.1">
    <property type="nucleotide sequence ID" value="NZ_JAUKEN010000006.1"/>
</dbReference>
<dbReference type="InterPro" id="IPR011330">
    <property type="entry name" value="Glyco_hydro/deAcase_b/a-brl"/>
</dbReference>
<dbReference type="PANTHER" id="PTHR10587:SF128">
    <property type="entry name" value="POLYSACCHARIDE DEACETYLASE PDAB-RELATED"/>
    <property type="match status" value="1"/>
</dbReference>
<comment type="caution">
    <text evidence="2">The sequence shown here is derived from an EMBL/GenBank/DDBJ whole genome shotgun (WGS) entry which is preliminary data.</text>
</comment>
<dbReference type="Pfam" id="PF01522">
    <property type="entry name" value="Polysacc_deac_1"/>
    <property type="match status" value="1"/>
</dbReference>
<dbReference type="Gene3D" id="3.20.20.370">
    <property type="entry name" value="Glycoside hydrolase/deacetylase"/>
    <property type="match status" value="1"/>
</dbReference>
<dbReference type="STRING" id="284581.AMD01_20480"/>
<accession>A0A0M0KR94</accession>
<evidence type="ECO:0000313" key="2">
    <source>
        <dbReference type="EMBL" id="KOO40908.1"/>
    </source>
</evidence>
<organism evidence="2 3">
    <name type="scientific">Priestia koreensis</name>
    <dbReference type="NCBI Taxonomy" id="284581"/>
    <lineage>
        <taxon>Bacteria</taxon>
        <taxon>Bacillati</taxon>
        <taxon>Bacillota</taxon>
        <taxon>Bacilli</taxon>
        <taxon>Bacillales</taxon>
        <taxon>Bacillaceae</taxon>
        <taxon>Priestia</taxon>
    </lineage>
</organism>
<sequence>MNFFYVLRAKRIKQFSIILFAAFFAGLLLYSQTFSLNPVFNTKDGPRAVSKSKNDTNKVALTFDISWGDENAIPILDKLKEEHIKNCTFFLSASWAERHPDVVERIKKDGHEIGSMGYDYKPYTSLDAQKVRQDLAKAEKVFTSLNLKDVTLLRPPSGQFNKETLKIAEQQGYTIVHWSVDSKDWTNPGVDKIVQNVINDVGSGDIVLLHASDSAQQTKKALPMIIEEIKDEGLSMISVSQLISNAQSKSSEIH</sequence>
<feature type="domain" description="NodB homology" evidence="1">
    <location>
        <begin position="57"/>
        <end position="237"/>
    </location>
</feature>
<name>A0A0M0KR94_9BACI</name>
<dbReference type="GO" id="GO:0016810">
    <property type="term" value="F:hydrolase activity, acting on carbon-nitrogen (but not peptide) bonds"/>
    <property type="evidence" value="ECO:0007669"/>
    <property type="project" value="InterPro"/>
</dbReference>
<dbReference type="PROSITE" id="PS51677">
    <property type="entry name" value="NODB"/>
    <property type="match status" value="1"/>
</dbReference>
<proteinExistence type="predicted"/>
<dbReference type="OrthoDB" id="9806342at2"/>
<dbReference type="GO" id="GO:0016020">
    <property type="term" value="C:membrane"/>
    <property type="evidence" value="ECO:0007669"/>
    <property type="project" value="TreeGrafter"/>
</dbReference>
<evidence type="ECO:0000313" key="3">
    <source>
        <dbReference type="Proteomes" id="UP000037558"/>
    </source>
</evidence>
<dbReference type="Proteomes" id="UP000037558">
    <property type="component" value="Unassembled WGS sequence"/>
</dbReference>
<evidence type="ECO:0000259" key="1">
    <source>
        <dbReference type="PROSITE" id="PS51677"/>
    </source>
</evidence>
<dbReference type="InterPro" id="IPR014132">
    <property type="entry name" value="PdaB-like"/>
</dbReference>
<dbReference type="EMBL" id="LILC01000031">
    <property type="protein sequence ID" value="KOO40908.1"/>
    <property type="molecule type" value="Genomic_DNA"/>
</dbReference>
<dbReference type="GO" id="GO:0005975">
    <property type="term" value="P:carbohydrate metabolic process"/>
    <property type="evidence" value="ECO:0007669"/>
    <property type="project" value="InterPro"/>
</dbReference>
<dbReference type="InterPro" id="IPR002509">
    <property type="entry name" value="NODB_dom"/>
</dbReference>
<keyword evidence="3" id="KW-1185">Reference proteome</keyword>
<dbReference type="PATRIC" id="fig|284581.3.peg.142"/>
<dbReference type="AlphaFoldDB" id="A0A0M0KR94"/>
<dbReference type="InterPro" id="IPR050248">
    <property type="entry name" value="Polysacc_deacetylase_ArnD"/>
</dbReference>
<gene>
    <name evidence="2" type="ORF">AMD01_20480</name>
</gene>
<dbReference type="PANTHER" id="PTHR10587">
    <property type="entry name" value="GLYCOSYL TRANSFERASE-RELATED"/>
    <property type="match status" value="1"/>
</dbReference>